<dbReference type="AlphaFoldDB" id="A0AAV6VP04"/>
<proteinExistence type="predicted"/>
<accession>A0AAV6VP04</accession>
<dbReference type="EMBL" id="JAFNEN010000041">
    <property type="protein sequence ID" value="KAG8198412.1"/>
    <property type="molecule type" value="Genomic_DNA"/>
</dbReference>
<evidence type="ECO:0000313" key="1">
    <source>
        <dbReference type="EMBL" id="KAG8198412.1"/>
    </source>
</evidence>
<organism evidence="1 2">
    <name type="scientific">Oedothorax gibbosus</name>
    <dbReference type="NCBI Taxonomy" id="931172"/>
    <lineage>
        <taxon>Eukaryota</taxon>
        <taxon>Metazoa</taxon>
        <taxon>Ecdysozoa</taxon>
        <taxon>Arthropoda</taxon>
        <taxon>Chelicerata</taxon>
        <taxon>Arachnida</taxon>
        <taxon>Araneae</taxon>
        <taxon>Araneomorphae</taxon>
        <taxon>Entelegynae</taxon>
        <taxon>Araneoidea</taxon>
        <taxon>Linyphiidae</taxon>
        <taxon>Erigoninae</taxon>
        <taxon>Oedothorax</taxon>
    </lineage>
</organism>
<name>A0AAV6VP04_9ARAC</name>
<dbReference type="Proteomes" id="UP000827092">
    <property type="component" value="Unassembled WGS sequence"/>
</dbReference>
<evidence type="ECO:0000313" key="2">
    <source>
        <dbReference type="Proteomes" id="UP000827092"/>
    </source>
</evidence>
<sequence>MQVTHDPGAAKTLATTGIIANNGRASPETTLALEIPGEEAGRTTTTTLAATQVETGESPTITMGQILPDPPAVRVTLVVWDETVGGGVATLLLKLVVPFSPRMRLLQLCTE</sequence>
<gene>
    <name evidence="1" type="ORF">JTE90_021653</name>
</gene>
<reference evidence="1 2" key="1">
    <citation type="journal article" date="2022" name="Nat. Ecol. Evol.">
        <title>A masculinizing supergene underlies an exaggerated male reproductive morph in a spider.</title>
        <authorList>
            <person name="Hendrickx F."/>
            <person name="De Corte Z."/>
            <person name="Sonet G."/>
            <person name="Van Belleghem S.M."/>
            <person name="Kostlbacher S."/>
            <person name="Vangestel C."/>
        </authorList>
    </citation>
    <scope>NUCLEOTIDE SEQUENCE [LARGE SCALE GENOMIC DNA]</scope>
    <source>
        <strain evidence="1">W744_W776</strain>
    </source>
</reference>
<comment type="caution">
    <text evidence="1">The sequence shown here is derived from an EMBL/GenBank/DDBJ whole genome shotgun (WGS) entry which is preliminary data.</text>
</comment>
<protein>
    <submittedName>
        <fullName evidence="1">Uncharacterized protein</fullName>
    </submittedName>
</protein>
<keyword evidence="2" id="KW-1185">Reference proteome</keyword>